<evidence type="ECO:0008006" key="5">
    <source>
        <dbReference type="Google" id="ProtNLM"/>
    </source>
</evidence>
<dbReference type="EMBL" id="CP068570">
    <property type="protein sequence ID" value="QQZ50820.1"/>
    <property type="molecule type" value="Genomic_DNA"/>
</dbReference>
<sequence>MPVGEMTLRTHLDANYADAQYSFQTEFADTSPTAVLFQNVAQKGDSSFIVNASATLADINIGGSGATAALSVWSRNLFDTTYVYRVSVANRGSIGDYGNLNTPRTYGLELRVKY</sequence>
<dbReference type="AlphaFoldDB" id="A0A974P5K2"/>
<gene>
    <name evidence="4" type="ORF">JKL49_05755</name>
</gene>
<evidence type="ECO:0000256" key="1">
    <source>
        <dbReference type="ARBA" id="ARBA00004442"/>
    </source>
</evidence>
<evidence type="ECO:0000256" key="3">
    <source>
        <dbReference type="ARBA" id="ARBA00023237"/>
    </source>
</evidence>
<evidence type="ECO:0000313" key="4">
    <source>
        <dbReference type="EMBL" id="QQZ50820.1"/>
    </source>
</evidence>
<keyword evidence="3" id="KW-0998">Cell outer membrane</keyword>
<dbReference type="InterPro" id="IPR036942">
    <property type="entry name" value="Beta-barrel_TonB_sf"/>
</dbReference>
<dbReference type="GO" id="GO:0009279">
    <property type="term" value="C:cell outer membrane"/>
    <property type="evidence" value="ECO:0007669"/>
    <property type="project" value="UniProtKB-SubCell"/>
</dbReference>
<organism evidence="4">
    <name type="scientific">Phenylobacterium glaciei</name>
    <dbReference type="NCBI Taxonomy" id="2803784"/>
    <lineage>
        <taxon>Bacteria</taxon>
        <taxon>Pseudomonadati</taxon>
        <taxon>Pseudomonadota</taxon>
        <taxon>Alphaproteobacteria</taxon>
        <taxon>Caulobacterales</taxon>
        <taxon>Caulobacteraceae</taxon>
        <taxon>Phenylobacterium</taxon>
    </lineage>
</organism>
<name>A0A974P5K2_9CAUL</name>
<keyword evidence="2" id="KW-0472">Membrane</keyword>
<accession>A0A974P5K2</accession>
<dbReference type="SUPFAM" id="SSF56935">
    <property type="entry name" value="Porins"/>
    <property type="match status" value="1"/>
</dbReference>
<reference evidence="4" key="1">
    <citation type="submission" date="2021-01" db="EMBL/GenBank/DDBJ databases">
        <title>Genome sequence of Phenylobacterium sp. 20VBR1 isolated from a valley glaceir, Ny-Alesund, Svalbard.</title>
        <authorList>
            <person name="Thomas F.A."/>
            <person name="Krishnan K.P."/>
            <person name="Sinha R.K."/>
        </authorList>
    </citation>
    <scope>NUCLEOTIDE SEQUENCE</scope>
    <source>
        <strain evidence="4">20VBR1</strain>
    </source>
</reference>
<evidence type="ECO:0000256" key="2">
    <source>
        <dbReference type="ARBA" id="ARBA00023136"/>
    </source>
</evidence>
<comment type="subcellular location">
    <subcellularLocation>
        <location evidence="1">Cell outer membrane</location>
    </subcellularLocation>
</comment>
<proteinExistence type="predicted"/>
<dbReference type="Gene3D" id="2.40.170.20">
    <property type="entry name" value="TonB-dependent receptor, beta-barrel domain"/>
    <property type="match status" value="1"/>
</dbReference>
<protein>
    <recommendedName>
        <fullName evidence="5">TonB-dependent receptor-like beta-barrel domain-containing protein</fullName>
    </recommendedName>
</protein>